<reference evidence="4 5" key="1">
    <citation type="journal article" date="2017" name="Nature">
        <title>The Apostasia genome and the evolution of orchids.</title>
        <authorList>
            <person name="Zhang G.Q."/>
            <person name="Liu K.W."/>
            <person name="Li Z."/>
            <person name="Lohaus R."/>
            <person name="Hsiao Y.Y."/>
            <person name="Niu S.C."/>
            <person name="Wang J.Y."/>
            <person name="Lin Y.C."/>
            <person name="Xu Q."/>
            <person name="Chen L.J."/>
            <person name="Yoshida K."/>
            <person name="Fujiwara S."/>
            <person name="Wang Z.W."/>
            <person name="Zhang Y.Q."/>
            <person name="Mitsuda N."/>
            <person name="Wang M."/>
            <person name="Liu G.H."/>
            <person name="Pecoraro L."/>
            <person name="Huang H.X."/>
            <person name="Xiao X.J."/>
            <person name="Lin M."/>
            <person name="Wu X.Y."/>
            <person name="Wu W.L."/>
            <person name="Chen Y.Y."/>
            <person name="Chang S.B."/>
            <person name="Sakamoto S."/>
            <person name="Ohme-Takagi M."/>
            <person name="Yagi M."/>
            <person name="Zeng S.J."/>
            <person name="Shen C.Y."/>
            <person name="Yeh C.M."/>
            <person name="Luo Y.B."/>
            <person name="Tsai W.C."/>
            <person name="Van de Peer Y."/>
            <person name="Liu Z.J."/>
        </authorList>
    </citation>
    <scope>NUCLEOTIDE SEQUENCE [LARGE SCALE GENOMIC DNA]</scope>
    <source>
        <strain evidence="5">cv. Shenzhen</strain>
        <tissue evidence="4">Stem</tissue>
    </source>
</reference>
<evidence type="ECO:0000313" key="5">
    <source>
        <dbReference type="Proteomes" id="UP000236161"/>
    </source>
</evidence>
<proteinExistence type="predicted"/>
<feature type="compositionally biased region" description="Polar residues" evidence="2">
    <location>
        <begin position="651"/>
        <end position="673"/>
    </location>
</feature>
<dbReference type="EMBL" id="KZ451977">
    <property type="protein sequence ID" value="PKA55879.1"/>
    <property type="molecule type" value="Genomic_DNA"/>
</dbReference>
<evidence type="ECO:0000256" key="2">
    <source>
        <dbReference type="SAM" id="MobiDB-lite"/>
    </source>
</evidence>
<sequence length="714" mass="76223">MASSLGLPEPNELPAEAEPVKTSACSRSRKTEDFSAAGIAGTEDANCITTTGELGSGFCAEKTAAPSHIAGCTGSSRTEHIAHLTTDINAGITSKNRASGAEIAGNSSANNNDGLNSSLCKEDVGQLLGISPSPQVGALFAATTSSAPATVHAGTPAQNRATGAGLASNSSANAIEGLISCHRKEEDAHMLPSFPSQQTSPLAHNRGMNLFHPAARGVAAHSTACDDVNLVPGEDARGPFGQSGMQVDYAQPVFSFPATSDQSAVANNLHSRTCIPTVRQNAANSILLNAAAPNKPNSPLHAQPNAHQQTFQPLLQKSVASLNQQQGNFLQNTSPKQQLQHPRAASSAWARREYVNFGDIDLSNSAHIQDGVIQLDKASISYMQSKLASTLVGKLFGRKLPFQFLSAELHKRWGHYDGFKVLDASKDSFICQFKNEADRDAVIRSGPWTVAGQILGLDVWSLDFDPSSAGVSTPLWIRLPALPLYCWGKANLARISSEIGAPLWLDPISANMEKIAFARICVRVNLTQPLKPGVWINGPKGKFFQRVEYEGITIACFKCGVVGHRDHNCPLHRPQQKADTSTGSTPLASDDMMDITTNHVAHSENVCKPENVSNQDGKHMHGQTDLSGDAAKESVGPWMLVTNRRRKPHSLTGQLPTLGVNDNLSKPTHSQPLKSARLQQRSSAQQYKAVGAANYQTQSTTKQPSTQHTSAEQC</sequence>
<dbReference type="STRING" id="1088818.A0A2I0AJZ1"/>
<name>A0A2I0AJZ1_9ASPA</name>
<organism evidence="4 5">
    <name type="scientific">Apostasia shenzhenica</name>
    <dbReference type="NCBI Taxonomy" id="1088818"/>
    <lineage>
        <taxon>Eukaryota</taxon>
        <taxon>Viridiplantae</taxon>
        <taxon>Streptophyta</taxon>
        <taxon>Embryophyta</taxon>
        <taxon>Tracheophyta</taxon>
        <taxon>Spermatophyta</taxon>
        <taxon>Magnoliopsida</taxon>
        <taxon>Liliopsida</taxon>
        <taxon>Asparagales</taxon>
        <taxon>Orchidaceae</taxon>
        <taxon>Apostasioideae</taxon>
        <taxon>Apostasia</taxon>
    </lineage>
</organism>
<dbReference type="GO" id="GO:0008270">
    <property type="term" value="F:zinc ion binding"/>
    <property type="evidence" value="ECO:0007669"/>
    <property type="project" value="UniProtKB-KW"/>
</dbReference>
<keyword evidence="1" id="KW-0479">Metal-binding</keyword>
<feature type="region of interest" description="Disordered" evidence="2">
    <location>
        <begin position="608"/>
        <end position="714"/>
    </location>
</feature>
<keyword evidence="1" id="KW-0862">Zinc</keyword>
<dbReference type="OrthoDB" id="1001863at2759"/>
<gene>
    <name evidence="4" type="ORF">AXF42_Ash018786</name>
</gene>
<dbReference type="InterPro" id="IPR025558">
    <property type="entry name" value="DUF4283"/>
</dbReference>
<dbReference type="AlphaFoldDB" id="A0A2I0AJZ1"/>
<dbReference type="Proteomes" id="UP000236161">
    <property type="component" value="Unassembled WGS sequence"/>
</dbReference>
<dbReference type="InterPro" id="IPR001878">
    <property type="entry name" value="Znf_CCHC"/>
</dbReference>
<dbReference type="InterPro" id="IPR040256">
    <property type="entry name" value="At4g02000-like"/>
</dbReference>
<dbReference type="PROSITE" id="PS50158">
    <property type="entry name" value="ZF_CCHC"/>
    <property type="match status" value="1"/>
</dbReference>
<keyword evidence="5" id="KW-1185">Reference proteome</keyword>
<feature type="region of interest" description="Disordered" evidence="2">
    <location>
        <begin position="1"/>
        <end position="28"/>
    </location>
</feature>
<keyword evidence="1" id="KW-0863">Zinc-finger</keyword>
<dbReference type="Pfam" id="PF14111">
    <property type="entry name" value="DUF4283"/>
    <property type="match status" value="1"/>
</dbReference>
<accession>A0A2I0AJZ1</accession>
<evidence type="ECO:0000256" key="1">
    <source>
        <dbReference type="PROSITE-ProRule" id="PRU00047"/>
    </source>
</evidence>
<feature type="domain" description="CCHC-type" evidence="3">
    <location>
        <begin position="556"/>
        <end position="570"/>
    </location>
</feature>
<dbReference type="PANTHER" id="PTHR31286">
    <property type="entry name" value="GLYCINE-RICH CELL WALL STRUCTURAL PROTEIN 1.8-LIKE"/>
    <property type="match status" value="1"/>
</dbReference>
<evidence type="ECO:0000313" key="4">
    <source>
        <dbReference type="EMBL" id="PKA55879.1"/>
    </source>
</evidence>
<dbReference type="PANTHER" id="PTHR31286:SF99">
    <property type="entry name" value="DUF4283 DOMAIN-CONTAINING PROTEIN"/>
    <property type="match status" value="1"/>
</dbReference>
<feature type="compositionally biased region" description="Low complexity" evidence="2">
    <location>
        <begin position="7"/>
        <end position="17"/>
    </location>
</feature>
<dbReference type="GO" id="GO:0003676">
    <property type="term" value="F:nucleic acid binding"/>
    <property type="evidence" value="ECO:0007669"/>
    <property type="project" value="InterPro"/>
</dbReference>
<evidence type="ECO:0000259" key="3">
    <source>
        <dbReference type="PROSITE" id="PS50158"/>
    </source>
</evidence>
<feature type="compositionally biased region" description="Low complexity" evidence="2">
    <location>
        <begin position="675"/>
        <end position="686"/>
    </location>
</feature>
<protein>
    <recommendedName>
        <fullName evidence="3">CCHC-type domain-containing protein</fullName>
    </recommendedName>
</protein>
<feature type="compositionally biased region" description="Low complexity" evidence="2">
    <location>
        <begin position="696"/>
        <end position="714"/>
    </location>
</feature>